<keyword evidence="2" id="KW-1185">Reference proteome</keyword>
<proteinExistence type="predicted"/>
<accession>A0A4Y2DI22</accession>
<dbReference type="AlphaFoldDB" id="A0A4Y2DI22"/>
<evidence type="ECO:0000313" key="2">
    <source>
        <dbReference type="Proteomes" id="UP000499080"/>
    </source>
</evidence>
<name>A0A4Y2DI22_ARAVE</name>
<dbReference type="Proteomes" id="UP000499080">
    <property type="component" value="Unassembled WGS sequence"/>
</dbReference>
<sequence length="100" mass="11666">MLTSSNYPILHDAPEIQIFTNVRAQISFRLSEKKSLSEYYDSGKHIEHISEELFSGSMTSSAIVTLNPWKEFLKRIRWPVNENKRWEKNAILNVDAIRIS</sequence>
<protein>
    <submittedName>
        <fullName evidence="1">Uncharacterized protein</fullName>
    </submittedName>
</protein>
<evidence type="ECO:0000313" key="1">
    <source>
        <dbReference type="EMBL" id="GBM15494.1"/>
    </source>
</evidence>
<reference evidence="1 2" key="1">
    <citation type="journal article" date="2019" name="Sci. Rep.">
        <title>Orb-weaving spider Araneus ventricosus genome elucidates the spidroin gene catalogue.</title>
        <authorList>
            <person name="Kono N."/>
            <person name="Nakamura H."/>
            <person name="Ohtoshi R."/>
            <person name="Moran D.A.P."/>
            <person name="Shinohara A."/>
            <person name="Yoshida Y."/>
            <person name="Fujiwara M."/>
            <person name="Mori M."/>
            <person name="Tomita M."/>
            <person name="Arakawa K."/>
        </authorList>
    </citation>
    <scope>NUCLEOTIDE SEQUENCE [LARGE SCALE GENOMIC DNA]</scope>
</reference>
<gene>
    <name evidence="1" type="ORF">AVEN_142146_1</name>
</gene>
<comment type="caution">
    <text evidence="1">The sequence shown here is derived from an EMBL/GenBank/DDBJ whole genome shotgun (WGS) entry which is preliminary data.</text>
</comment>
<dbReference type="EMBL" id="BGPR01000360">
    <property type="protein sequence ID" value="GBM15494.1"/>
    <property type="molecule type" value="Genomic_DNA"/>
</dbReference>
<organism evidence="1 2">
    <name type="scientific">Araneus ventricosus</name>
    <name type="common">Orbweaver spider</name>
    <name type="synonym">Epeira ventricosa</name>
    <dbReference type="NCBI Taxonomy" id="182803"/>
    <lineage>
        <taxon>Eukaryota</taxon>
        <taxon>Metazoa</taxon>
        <taxon>Ecdysozoa</taxon>
        <taxon>Arthropoda</taxon>
        <taxon>Chelicerata</taxon>
        <taxon>Arachnida</taxon>
        <taxon>Araneae</taxon>
        <taxon>Araneomorphae</taxon>
        <taxon>Entelegynae</taxon>
        <taxon>Araneoidea</taxon>
        <taxon>Araneidae</taxon>
        <taxon>Araneus</taxon>
    </lineage>
</organism>